<reference evidence="4" key="3">
    <citation type="submission" date="2015-06" db="UniProtKB">
        <authorList>
            <consortium name="EnsemblMetazoa"/>
        </authorList>
    </citation>
    <scope>IDENTIFICATION</scope>
</reference>
<reference evidence="3 5" key="2">
    <citation type="journal article" date="2013" name="Nature">
        <title>Insights into bilaterian evolution from three spiralian genomes.</title>
        <authorList>
            <person name="Simakov O."/>
            <person name="Marletaz F."/>
            <person name="Cho S.J."/>
            <person name="Edsinger-Gonzales E."/>
            <person name="Havlak P."/>
            <person name="Hellsten U."/>
            <person name="Kuo D.H."/>
            <person name="Larsson T."/>
            <person name="Lv J."/>
            <person name="Arendt D."/>
            <person name="Savage R."/>
            <person name="Osoegawa K."/>
            <person name="de Jong P."/>
            <person name="Grimwood J."/>
            <person name="Chapman J.A."/>
            <person name="Shapiro H."/>
            <person name="Aerts A."/>
            <person name="Otillar R.P."/>
            <person name="Terry A.Y."/>
            <person name="Boore J.L."/>
            <person name="Grigoriev I.V."/>
            <person name="Lindberg D.R."/>
            <person name="Seaver E.C."/>
            <person name="Weisblat D.A."/>
            <person name="Putnam N.H."/>
            <person name="Rokhsar D.S."/>
        </authorList>
    </citation>
    <scope>NUCLEOTIDE SEQUENCE</scope>
</reference>
<keyword evidence="5" id="KW-1185">Reference proteome</keyword>
<feature type="chain" id="PRO_5010980766" description="Jacalin-type lectin domain-containing protein" evidence="1">
    <location>
        <begin position="24"/>
        <end position="897"/>
    </location>
</feature>
<keyword evidence="1" id="KW-0732">Signal</keyword>
<dbReference type="Proteomes" id="UP000015101">
    <property type="component" value="Unassembled WGS sequence"/>
</dbReference>
<proteinExistence type="predicted"/>
<dbReference type="GeneID" id="20209136"/>
<dbReference type="InterPro" id="IPR036404">
    <property type="entry name" value="Jacalin-like_lectin_dom_sf"/>
</dbReference>
<evidence type="ECO:0000259" key="2">
    <source>
        <dbReference type="Pfam" id="PF01419"/>
    </source>
</evidence>
<dbReference type="InParanoid" id="T1FJY7"/>
<feature type="signal peptide" evidence="1">
    <location>
        <begin position="1"/>
        <end position="23"/>
    </location>
</feature>
<accession>T1FJY7</accession>
<dbReference type="SUPFAM" id="SSF48726">
    <property type="entry name" value="Immunoglobulin"/>
    <property type="match status" value="1"/>
</dbReference>
<organism evidence="4 5">
    <name type="scientific">Helobdella robusta</name>
    <name type="common">Californian leech</name>
    <dbReference type="NCBI Taxonomy" id="6412"/>
    <lineage>
        <taxon>Eukaryota</taxon>
        <taxon>Metazoa</taxon>
        <taxon>Spiralia</taxon>
        <taxon>Lophotrochozoa</taxon>
        <taxon>Annelida</taxon>
        <taxon>Clitellata</taxon>
        <taxon>Hirudinea</taxon>
        <taxon>Rhynchobdellida</taxon>
        <taxon>Glossiphoniidae</taxon>
        <taxon>Helobdella</taxon>
    </lineage>
</organism>
<gene>
    <name evidence="4" type="primary">20209136</name>
    <name evidence="3" type="ORF">HELRODRAFT_183629</name>
</gene>
<dbReference type="RefSeq" id="XP_009011470.1">
    <property type="nucleotide sequence ID" value="XM_009013222.1"/>
</dbReference>
<dbReference type="EnsemblMetazoa" id="HelroT183629">
    <property type="protein sequence ID" value="HelroP183629"/>
    <property type="gene ID" value="HelroG183629"/>
</dbReference>
<reference evidence="5" key="1">
    <citation type="submission" date="2012-12" db="EMBL/GenBank/DDBJ databases">
        <authorList>
            <person name="Hellsten U."/>
            <person name="Grimwood J."/>
            <person name="Chapman J.A."/>
            <person name="Shapiro H."/>
            <person name="Aerts A."/>
            <person name="Otillar R.P."/>
            <person name="Terry A.Y."/>
            <person name="Boore J.L."/>
            <person name="Simakov O."/>
            <person name="Marletaz F."/>
            <person name="Cho S.-J."/>
            <person name="Edsinger-Gonzales E."/>
            <person name="Havlak P."/>
            <person name="Kuo D.-H."/>
            <person name="Larsson T."/>
            <person name="Lv J."/>
            <person name="Arendt D."/>
            <person name="Savage R."/>
            <person name="Osoegawa K."/>
            <person name="de Jong P."/>
            <person name="Lindberg D.R."/>
            <person name="Seaver E.C."/>
            <person name="Weisblat D.A."/>
            <person name="Putnam N.H."/>
            <person name="Grigoriev I.V."/>
            <person name="Rokhsar D.S."/>
        </authorList>
    </citation>
    <scope>NUCLEOTIDE SEQUENCE</scope>
</reference>
<dbReference type="CTD" id="20209136"/>
<protein>
    <recommendedName>
        <fullName evidence="2">Jacalin-type lectin domain-containing protein</fullName>
    </recommendedName>
</protein>
<dbReference type="InterPro" id="IPR001229">
    <property type="entry name" value="Jacalin-like_lectin_dom"/>
</dbReference>
<dbReference type="AlphaFoldDB" id="T1FJY7"/>
<evidence type="ECO:0000256" key="1">
    <source>
        <dbReference type="SAM" id="SignalP"/>
    </source>
</evidence>
<dbReference type="Pfam" id="PF01419">
    <property type="entry name" value="Jacalin"/>
    <property type="match status" value="1"/>
</dbReference>
<dbReference type="InterPro" id="IPR036179">
    <property type="entry name" value="Ig-like_dom_sf"/>
</dbReference>
<dbReference type="EMBL" id="AMQM01008897">
    <property type="status" value="NOT_ANNOTATED_CDS"/>
    <property type="molecule type" value="Genomic_DNA"/>
</dbReference>
<evidence type="ECO:0000313" key="3">
    <source>
        <dbReference type="EMBL" id="ESO10408.1"/>
    </source>
</evidence>
<dbReference type="KEGG" id="hro:HELRODRAFT_183629"/>
<name>T1FJY7_HELRO</name>
<evidence type="ECO:0000313" key="4">
    <source>
        <dbReference type="EnsemblMetazoa" id="HelroP183629"/>
    </source>
</evidence>
<sequence length="897" mass="103693">MSLKTKFKSSFFLLILTPTITFAIDDFKYNEHFVELGKGWKLHCKTPYRNIIPSWVFVSADRSYNSYIFIDGTLVGRVRTRYKVTSWQNGGISTLEVPKTDIHHAGFYACWPDPTKFDHRQYYKVIVIEYSHTEFKLSADKSLTLAMNISYAGHEAPNVKFMCTFSYGELLMKETICTKSVQIFCKLEKKFHLDDENPTKCEIVFHNNNNSVKWNETQLHIELEKELEVVRRDEQWSMRCGTPSVYPMMWIFQTYKTDSESVVLHTKWEANKQYINRSGQTTAREAILYCHQPDIMTKKRTTNLKKFSFGSKKFDIQLSNFRYHFEVSEDRRVYNMKIPRVDLDHSGTYMCAHKSSEKLIERKIDLLVVDEISLHKVLNGLFFMLKYAGTNVYNPQYNCNPGGNATAFKSFNCRILENNLISCHSTVSSEDSANILEKCHIRFLDKVIITNVTVEKHLEIRLIVGLCTFLPFAIVAILLKTKWKVPQRWKDKSDYVTSPSTKESHSLIESSPISIINHFQRAKEQRETLNLEEADISSQSRTPMSNESNSSQLYKKYPEKHPEHLKIVNKHLAWASSDNLLIINNNVVELNKSEQEHKLFQTIKKFLDETMLHDFWFEFLTKSIRLGFLTDNNIEDLIENKDWLGKCTKAKVCIQMLIRLLDDKRAKKERLEYPIWNRPRNLLNGFHYCWSKSKASSGYYDVKSKVQDDVDKEKRKRSESAFIIVKKIILCISSGGNIEGMSVTYNSGNEYKHANKNVNFPGVGNKTSKLKGLTFSTISFHDDEFITKVDFKCAKSINSLTFQTNLDRKFGPYGEDVGREGCSTPSKPGGFLAGIRTTFFGRQEADVLSSIELCWGHVSCGEICSETDGREIKTIYDINGPTRTFRATAICKFFITI</sequence>
<evidence type="ECO:0000313" key="5">
    <source>
        <dbReference type="Proteomes" id="UP000015101"/>
    </source>
</evidence>
<dbReference type="HOGENOM" id="CLU_322685_0_0_1"/>
<feature type="domain" description="Jacalin-type lectin" evidence="2">
    <location>
        <begin position="725"/>
        <end position="851"/>
    </location>
</feature>
<dbReference type="EMBL" id="KB095875">
    <property type="protein sequence ID" value="ESO10408.1"/>
    <property type="molecule type" value="Genomic_DNA"/>
</dbReference>
<dbReference type="Gene3D" id="2.100.10.30">
    <property type="entry name" value="Jacalin-like lectin domain"/>
    <property type="match status" value="1"/>
</dbReference>
<dbReference type="SUPFAM" id="SSF51101">
    <property type="entry name" value="Mannose-binding lectins"/>
    <property type="match status" value="1"/>
</dbReference>